<dbReference type="InterPro" id="IPR024442">
    <property type="entry name" value="Transposase_Zn_ribbon"/>
</dbReference>
<dbReference type="NCBIfam" id="NF033547">
    <property type="entry name" value="transpos_IS1595"/>
    <property type="match status" value="1"/>
</dbReference>
<name>A0ABT5JP67_9SPHN</name>
<dbReference type="InterPro" id="IPR024445">
    <property type="entry name" value="Tnp_ISXO2-like"/>
</dbReference>
<gene>
    <name evidence="2" type="ORF">OIK40_08010</name>
</gene>
<dbReference type="PANTHER" id="PTHR47163:SF2">
    <property type="entry name" value="SI:DKEY-17M8.2"/>
    <property type="match status" value="1"/>
</dbReference>
<dbReference type="InterPro" id="IPR053164">
    <property type="entry name" value="IS1016-like_transposase"/>
</dbReference>
<organism evidence="2 3">
    <name type="scientific">Erythrobacter fulvus</name>
    <dbReference type="NCBI Taxonomy" id="2987523"/>
    <lineage>
        <taxon>Bacteria</taxon>
        <taxon>Pseudomonadati</taxon>
        <taxon>Pseudomonadota</taxon>
        <taxon>Alphaproteobacteria</taxon>
        <taxon>Sphingomonadales</taxon>
        <taxon>Erythrobacteraceae</taxon>
        <taxon>Erythrobacter/Porphyrobacter group</taxon>
        <taxon>Erythrobacter</taxon>
    </lineage>
</organism>
<proteinExistence type="predicted"/>
<comment type="caution">
    <text evidence="2">The sequence shown here is derived from an EMBL/GenBank/DDBJ whole genome shotgun (WGS) entry which is preliminary data.</text>
</comment>
<evidence type="ECO:0000313" key="2">
    <source>
        <dbReference type="EMBL" id="MDC8754582.1"/>
    </source>
</evidence>
<reference evidence="2 3" key="1">
    <citation type="submission" date="2022-10" db="EMBL/GenBank/DDBJ databases">
        <title>Erythrobacter sp. sf7 Genome sequencing.</title>
        <authorList>
            <person name="Park S."/>
        </authorList>
    </citation>
    <scope>NUCLEOTIDE SEQUENCE [LARGE SCALE GENOMIC DNA]</scope>
    <source>
        <strain evidence="3">sf7</strain>
    </source>
</reference>
<evidence type="ECO:0000313" key="3">
    <source>
        <dbReference type="Proteomes" id="UP001216558"/>
    </source>
</evidence>
<protein>
    <submittedName>
        <fullName evidence="2">IS1595 family transposase</fullName>
    </submittedName>
</protein>
<dbReference type="Pfam" id="PF12762">
    <property type="entry name" value="DDE_Tnp_IS1595"/>
    <property type="match status" value="1"/>
</dbReference>
<dbReference type="PANTHER" id="PTHR47163">
    <property type="entry name" value="DDE_TNP_IS1595 DOMAIN-CONTAINING PROTEIN"/>
    <property type="match status" value="1"/>
</dbReference>
<dbReference type="RefSeq" id="WP_273677628.1">
    <property type="nucleotide sequence ID" value="NZ_JAQQXQ010000005.1"/>
</dbReference>
<accession>A0ABT5JP67</accession>
<dbReference type="EMBL" id="JAQQXQ010000005">
    <property type="protein sequence ID" value="MDC8754582.1"/>
    <property type="molecule type" value="Genomic_DNA"/>
</dbReference>
<feature type="domain" description="ISXO2-like transposase" evidence="1">
    <location>
        <begin position="130"/>
        <end position="274"/>
    </location>
</feature>
<evidence type="ECO:0000259" key="1">
    <source>
        <dbReference type="SMART" id="SM01126"/>
    </source>
</evidence>
<dbReference type="Pfam" id="PF12760">
    <property type="entry name" value="Zn_ribbon_IS1595"/>
    <property type="match status" value="1"/>
</dbReference>
<keyword evidence="3" id="KW-1185">Reference proteome</keyword>
<dbReference type="Proteomes" id="UP001216558">
    <property type="component" value="Unassembled WGS sequence"/>
</dbReference>
<sequence length="292" mass="33662">MKTKAPTLRQFQDRFPTEESCLEHLKLVRFGERHECEKCGKNAKFYRIAKRRSYGCEYCGHQIYPTAGTPFHATRTSLRDWFFVMFLFCSKRNGVAAKEVERQIGVTYKTAWRMCHEVRKYMAIVDSDEPMGGPFKTVEVDETFIGGYDKGGFGGKGKTIVLGIQERGGNITTRVVADRKTVSLVPHILEHVKAHTEIHTDELHGYREIAMWNGYWHKTVNHSKGYYVCRTSGATVNSVEGFWSQLKRGINGTHIHVSAKHLPKYLGEFEYRHNRRHRPASMLTELLVSFPR</sequence>
<dbReference type="SMART" id="SM01126">
    <property type="entry name" value="DDE_Tnp_IS1595"/>
    <property type="match status" value="1"/>
</dbReference>